<dbReference type="Proteomes" id="UP001162164">
    <property type="component" value="Unassembled WGS sequence"/>
</dbReference>
<evidence type="ECO:0000313" key="4">
    <source>
        <dbReference type="Proteomes" id="UP001162164"/>
    </source>
</evidence>
<keyword evidence="4" id="KW-1185">Reference proteome</keyword>
<comment type="caution">
    <text evidence="3">The sequence shown here is derived from an EMBL/GenBank/DDBJ whole genome shotgun (WGS) entry which is preliminary data.</text>
</comment>
<evidence type="ECO:0000256" key="1">
    <source>
        <dbReference type="SAM" id="Phobius"/>
    </source>
</evidence>
<dbReference type="Pfam" id="PF02932">
    <property type="entry name" value="Neur_chan_memb"/>
    <property type="match status" value="1"/>
</dbReference>
<feature type="transmembrane region" description="Helical" evidence="1">
    <location>
        <begin position="54"/>
        <end position="74"/>
    </location>
</feature>
<keyword evidence="1" id="KW-0472">Membrane</keyword>
<organism evidence="3 4">
    <name type="scientific">Molorchus minor</name>
    <dbReference type="NCBI Taxonomy" id="1323400"/>
    <lineage>
        <taxon>Eukaryota</taxon>
        <taxon>Metazoa</taxon>
        <taxon>Ecdysozoa</taxon>
        <taxon>Arthropoda</taxon>
        <taxon>Hexapoda</taxon>
        <taxon>Insecta</taxon>
        <taxon>Pterygota</taxon>
        <taxon>Neoptera</taxon>
        <taxon>Endopterygota</taxon>
        <taxon>Coleoptera</taxon>
        <taxon>Polyphaga</taxon>
        <taxon>Cucujiformia</taxon>
        <taxon>Chrysomeloidea</taxon>
        <taxon>Cerambycidae</taxon>
        <taxon>Lamiinae</taxon>
        <taxon>Monochamini</taxon>
        <taxon>Molorchus</taxon>
    </lineage>
</organism>
<dbReference type="InterPro" id="IPR038050">
    <property type="entry name" value="Neuro_actylchol_rec"/>
</dbReference>
<dbReference type="InterPro" id="IPR036719">
    <property type="entry name" value="Neuro-gated_channel_TM_sf"/>
</dbReference>
<keyword evidence="1" id="KW-0812">Transmembrane</keyword>
<accession>A0ABQ9JWT3</accession>
<dbReference type="EMBL" id="JAPWTJ010000114">
    <property type="protein sequence ID" value="KAJ8982650.1"/>
    <property type="molecule type" value="Genomic_DNA"/>
</dbReference>
<name>A0ABQ9JWT3_9CUCU</name>
<dbReference type="SUPFAM" id="SSF90112">
    <property type="entry name" value="Neurotransmitter-gated ion-channel transmembrane pore"/>
    <property type="match status" value="1"/>
</dbReference>
<feature type="domain" description="Neurotransmitter-gated ion-channel transmembrane" evidence="2">
    <location>
        <begin position="26"/>
        <end position="68"/>
    </location>
</feature>
<dbReference type="Gene3D" id="1.20.58.390">
    <property type="entry name" value="Neurotransmitter-gated ion-channel transmembrane domain"/>
    <property type="match status" value="1"/>
</dbReference>
<dbReference type="InterPro" id="IPR006029">
    <property type="entry name" value="Neurotrans-gated_channel_TM"/>
</dbReference>
<protein>
    <recommendedName>
        <fullName evidence="2">Neurotransmitter-gated ion-channel transmembrane domain-containing protein</fullName>
    </recommendedName>
</protein>
<reference evidence="3" key="1">
    <citation type="journal article" date="2023" name="Insect Mol. Biol.">
        <title>Genome sequencing provides insights into the evolution of gene families encoding plant cell wall-degrading enzymes in longhorned beetles.</title>
        <authorList>
            <person name="Shin N.R."/>
            <person name="Okamura Y."/>
            <person name="Kirsch R."/>
            <person name="Pauchet Y."/>
        </authorList>
    </citation>
    <scope>NUCLEOTIDE SEQUENCE</scope>
    <source>
        <strain evidence="3">MMC_N1</strain>
    </source>
</reference>
<keyword evidence="1" id="KW-1133">Transmembrane helix</keyword>
<evidence type="ECO:0000259" key="2">
    <source>
        <dbReference type="Pfam" id="PF02932"/>
    </source>
</evidence>
<evidence type="ECO:0000313" key="3">
    <source>
        <dbReference type="EMBL" id="KAJ8982650.1"/>
    </source>
</evidence>
<gene>
    <name evidence="3" type="ORF">NQ317_019051</name>
</gene>
<proteinExistence type="predicted"/>
<sequence length="241" mass="27611">MDGRGRCLNAASAVGANSIHRPKVLHAIRKGASALRASMPKIKDVNVIDKYSRIVFPVTFLLFNIGYWLFIFFLRTNLKTIGCIHIVERSLKFLIPLVNCYVIELLKENKSPKETNSRLEDKVSRDSDKPIKILENLYELDSAYRNQNTNKRTLLHDFKRSKIAWVVVDGVTKAGKVGLQRALFPKNLGYLILKFKQKKFLRDIMPLSRVPARTKKSIIVFDAYFATHPVYYKILLSANQA</sequence>